<proteinExistence type="predicted"/>
<dbReference type="PROSITE" id="PS50932">
    <property type="entry name" value="HTH_LACI_2"/>
    <property type="match status" value="1"/>
</dbReference>
<evidence type="ECO:0000259" key="4">
    <source>
        <dbReference type="PROSITE" id="PS50932"/>
    </source>
</evidence>
<evidence type="ECO:0000313" key="6">
    <source>
        <dbReference type="Proteomes" id="UP000184287"/>
    </source>
</evidence>
<dbReference type="AlphaFoldDB" id="A0A1M5B0P8"/>
<dbReference type="EMBL" id="FQUQ01000002">
    <property type="protein sequence ID" value="SHF36020.1"/>
    <property type="molecule type" value="Genomic_DNA"/>
</dbReference>
<evidence type="ECO:0000256" key="2">
    <source>
        <dbReference type="ARBA" id="ARBA00023125"/>
    </source>
</evidence>
<organism evidence="5 6">
    <name type="scientific">Pedobacter caeni</name>
    <dbReference type="NCBI Taxonomy" id="288992"/>
    <lineage>
        <taxon>Bacteria</taxon>
        <taxon>Pseudomonadati</taxon>
        <taxon>Bacteroidota</taxon>
        <taxon>Sphingobacteriia</taxon>
        <taxon>Sphingobacteriales</taxon>
        <taxon>Sphingobacteriaceae</taxon>
        <taxon>Pedobacter</taxon>
    </lineage>
</organism>
<dbReference type="GO" id="GO:0003700">
    <property type="term" value="F:DNA-binding transcription factor activity"/>
    <property type="evidence" value="ECO:0007669"/>
    <property type="project" value="TreeGrafter"/>
</dbReference>
<dbReference type="InterPro" id="IPR028082">
    <property type="entry name" value="Peripla_BP_I"/>
</dbReference>
<protein>
    <submittedName>
        <fullName evidence="5">Transcriptional regulator, LacI family</fullName>
    </submittedName>
</protein>
<dbReference type="Pfam" id="PF13407">
    <property type="entry name" value="Peripla_BP_4"/>
    <property type="match status" value="1"/>
</dbReference>
<dbReference type="PROSITE" id="PS00356">
    <property type="entry name" value="HTH_LACI_1"/>
    <property type="match status" value="1"/>
</dbReference>
<dbReference type="STRING" id="288992.SAMN04488522_102969"/>
<gene>
    <name evidence="5" type="ORF">SAMN04488522_102969</name>
</gene>
<dbReference type="Gene3D" id="1.10.260.40">
    <property type="entry name" value="lambda repressor-like DNA-binding domains"/>
    <property type="match status" value="1"/>
</dbReference>
<evidence type="ECO:0000256" key="1">
    <source>
        <dbReference type="ARBA" id="ARBA00023015"/>
    </source>
</evidence>
<dbReference type="InterPro" id="IPR000843">
    <property type="entry name" value="HTH_LacI"/>
</dbReference>
<dbReference type="PANTHER" id="PTHR30146:SF144">
    <property type="entry name" value="LACI-FAMILY TRANSCRIPTION REGULATOR"/>
    <property type="match status" value="1"/>
</dbReference>
<dbReference type="PANTHER" id="PTHR30146">
    <property type="entry name" value="LACI-RELATED TRANSCRIPTIONAL REPRESSOR"/>
    <property type="match status" value="1"/>
</dbReference>
<evidence type="ECO:0000256" key="3">
    <source>
        <dbReference type="ARBA" id="ARBA00023163"/>
    </source>
</evidence>
<dbReference type="GO" id="GO:0000976">
    <property type="term" value="F:transcription cis-regulatory region binding"/>
    <property type="evidence" value="ECO:0007669"/>
    <property type="project" value="TreeGrafter"/>
</dbReference>
<dbReference type="SMART" id="SM00354">
    <property type="entry name" value="HTH_LACI"/>
    <property type="match status" value="1"/>
</dbReference>
<dbReference type="SUPFAM" id="SSF47413">
    <property type="entry name" value="lambda repressor-like DNA-binding domains"/>
    <property type="match status" value="1"/>
</dbReference>
<dbReference type="CDD" id="cd06307">
    <property type="entry name" value="PBP1_sugar_binding"/>
    <property type="match status" value="1"/>
</dbReference>
<keyword evidence="1" id="KW-0805">Transcription regulation</keyword>
<dbReference type="SUPFAM" id="SSF53822">
    <property type="entry name" value="Periplasmic binding protein-like I"/>
    <property type="match status" value="1"/>
</dbReference>
<dbReference type="RefSeq" id="WP_073231166.1">
    <property type="nucleotide sequence ID" value="NZ_FQUQ01000002.1"/>
</dbReference>
<dbReference type="InterPro" id="IPR025997">
    <property type="entry name" value="SBP_2_dom"/>
</dbReference>
<keyword evidence="2" id="KW-0238">DNA-binding</keyword>
<name>A0A1M5B0P8_9SPHI</name>
<dbReference type="OrthoDB" id="628703at2"/>
<feature type="domain" description="HTH lacI-type" evidence="4">
    <location>
        <begin position="9"/>
        <end position="63"/>
    </location>
</feature>
<sequence>MSAKDIELTGVKEIARRANVSIGTVDRVIHDRKGVSQNTKDKVNAIIKELDYQPNILARRLASKKQVVFAVLIPKISEETNYWEAPLLGIDQAGAEISPYGITLQKYLYDVNDKNSFLEQIKRIDLSLIQGVLLAPSFIEESEHFVKKLEIRKIPYVFINSDIQGHDSLSYFGPDLYQSGYLSAHLMKYLLKKQDEILVVNISQEIDNQHHLLRKEQGFRNYFADKKLENTILKIDIKQTDYTYISNSLEKVLKNHNIAAIFVTNSRVSTVAKYLAMTGDQRRILIGFDYTEENLSFLKKGDIDFLICQKPREQGYKGLMALYQFVVHSKSGEKNNFMPIDIITSENCDFYLN</sequence>
<dbReference type="CDD" id="cd01392">
    <property type="entry name" value="HTH_LacI"/>
    <property type="match status" value="1"/>
</dbReference>
<keyword evidence="6" id="KW-1185">Reference proteome</keyword>
<dbReference type="InterPro" id="IPR010982">
    <property type="entry name" value="Lambda_DNA-bd_dom_sf"/>
</dbReference>
<keyword evidence="3" id="KW-0804">Transcription</keyword>
<reference evidence="6" key="1">
    <citation type="submission" date="2016-11" db="EMBL/GenBank/DDBJ databases">
        <authorList>
            <person name="Varghese N."/>
            <person name="Submissions S."/>
        </authorList>
    </citation>
    <scope>NUCLEOTIDE SEQUENCE [LARGE SCALE GENOMIC DNA]</scope>
    <source>
        <strain evidence="6">DSM 16990</strain>
    </source>
</reference>
<accession>A0A1M5B0P8</accession>
<dbReference type="Pfam" id="PF00356">
    <property type="entry name" value="LacI"/>
    <property type="match status" value="1"/>
</dbReference>
<evidence type="ECO:0000313" key="5">
    <source>
        <dbReference type="EMBL" id="SHF36020.1"/>
    </source>
</evidence>
<dbReference type="Gene3D" id="3.40.50.2300">
    <property type="match status" value="2"/>
</dbReference>
<dbReference type="Proteomes" id="UP000184287">
    <property type="component" value="Unassembled WGS sequence"/>
</dbReference>